<keyword evidence="3" id="KW-1185">Reference proteome</keyword>
<dbReference type="InterPro" id="IPR027417">
    <property type="entry name" value="P-loop_NTPase"/>
</dbReference>
<accession>A0AA40ENI0</accession>
<gene>
    <name evidence="2" type="ORF">B0T18DRAFT_328881</name>
</gene>
<evidence type="ECO:0000256" key="1">
    <source>
        <dbReference type="SAM" id="Phobius"/>
    </source>
</evidence>
<dbReference type="EMBL" id="JAUKUD010000005">
    <property type="protein sequence ID" value="KAK0742580.1"/>
    <property type="molecule type" value="Genomic_DNA"/>
</dbReference>
<dbReference type="SUPFAM" id="SSF52540">
    <property type="entry name" value="P-loop containing nucleoside triphosphate hydrolases"/>
    <property type="match status" value="1"/>
</dbReference>
<evidence type="ECO:0000313" key="2">
    <source>
        <dbReference type="EMBL" id="KAK0742580.1"/>
    </source>
</evidence>
<evidence type="ECO:0000313" key="3">
    <source>
        <dbReference type="Proteomes" id="UP001172155"/>
    </source>
</evidence>
<protein>
    <submittedName>
        <fullName evidence="2">Uncharacterized protein</fullName>
    </submittedName>
</protein>
<feature type="non-terminal residue" evidence="2">
    <location>
        <position position="1"/>
    </location>
</feature>
<keyword evidence="1" id="KW-1133">Transmembrane helix</keyword>
<proteinExistence type="predicted"/>
<name>A0AA40ENI0_9PEZI</name>
<comment type="caution">
    <text evidence="2">The sequence shown here is derived from an EMBL/GenBank/DDBJ whole genome shotgun (WGS) entry which is preliminary data.</text>
</comment>
<reference evidence="2" key="1">
    <citation type="submission" date="2023-06" db="EMBL/GenBank/DDBJ databases">
        <title>Genome-scale phylogeny and comparative genomics of the fungal order Sordariales.</title>
        <authorList>
            <consortium name="Lawrence Berkeley National Laboratory"/>
            <person name="Hensen N."/>
            <person name="Bonometti L."/>
            <person name="Westerberg I."/>
            <person name="Brannstrom I.O."/>
            <person name="Guillou S."/>
            <person name="Cros-Aarteil S."/>
            <person name="Calhoun S."/>
            <person name="Haridas S."/>
            <person name="Kuo A."/>
            <person name="Mondo S."/>
            <person name="Pangilinan J."/>
            <person name="Riley R."/>
            <person name="LaButti K."/>
            <person name="Andreopoulos B."/>
            <person name="Lipzen A."/>
            <person name="Chen C."/>
            <person name="Yanf M."/>
            <person name="Daum C."/>
            <person name="Ng V."/>
            <person name="Clum A."/>
            <person name="Steindorff A."/>
            <person name="Ohm R."/>
            <person name="Martin F."/>
            <person name="Silar P."/>
            <person name="Natvig D."/>
            <person name="Lalanne C."/>
            <person name="Gautier V."/>
            <person name="Ament-velasquez S.L."/>
            <person name="Kruys A."/>
            <person name="Hutchinson M.I."/>
            <person name="Powell A.J."/>
            <person name="Barry K."/>
            <person name="Miller A.N."/>
            <person name="Grigoriev I.V."/>
            <person name="Debuchy R."/>
            <person name="Gladieux P."/>
            <person name="Thoren M.H."/>
            <person name="Johannesson H."/>
        </authorList>
    </citation>
    <scope>NUCLEOTIDE SEQUENCE</scope>
    <source>
        <strain evidence="2">SMH3187-1</strain>
    </source>
</reference>
<sequence>TGGGKSLTFILPSYGVNNGTTVVITPFMALQEDLYVRYTNTSIYSAIWVAGKVTVVSVVFIIPESFITKSF</sequence>
<organism evidence="2 3">
    <name type="scientific">Schizothecium vesticola</name>
    <dbReference type="NCBI Taxonomy" id="314040"/>
    <lineage>
        <taxon>Eukaryota</taxon>
        <taxon>Fungi</taxon>
        <taxon>Dikarya</taxon>
        <taxon>Ascomycota</taxon>
        <taxon>Pezizomycotina</taxon>
        <taxon>Sordariomycetes</taxon>
        <taxon>Sordariomycetidae</taxon>
        <taxon>Sordariales</taxon>
        <taxon>Schizotheciaceae</taxon>
        <taxon>Schizothecium</taxon>
    </lineage>
</organism>
<feature type="transmembrane region" description="Helical" evidence="1">
    <location>
        <begin position="43"/>
        <end position="62"/>
    </location>
</feature>
<keyword evidence="1" id="KW-0472">Membrane</keyword>
<dbReference type="Gene3D" id="3.40.50.300">
    <property type="entry name" value="P-loop containing nucleotide triphosphate hydrolases"/>
    <property type="match status" value="1"/>
</dbReference>
<dbReference type="Proteomes" id="UP001172155">
    <property type="component" value="Unassembled WGS sequence"/>
</dbReference>
<keyword evidence="1" id="KW-0812">Transmembrane</keyword>
<dbReference type="AlphaFoldDB" id="A0AA40ENI0"/>